<evidence type="ECO:0000256" key="7">
    <source>
        <dbReference type="ARBA" id="ARBA00022989"/>
    </source>
</evidence>
<evidence type="ECO:0000256" key="3">
    <source>
        <dbReference type="ARBA" id="ARBA00022448"/>
    </source>
</evidence>
<comment type="subcellular location">
    <subcellularLocation>
        <location evidence="9">Cell membrane</location>
        <topology evidence="9">Multi-pass membrane protein</topology>
    </subcellularLocation>
    <subcellularLocation>
        <location evidence="1">Endomembrane system</location>
        <topology evidence="1">Multi-pass membrane protein</topology>
    </subcellularLocation>
</comment>
<keyword evidence="8 9" id="KW-0472">Membrane</keyword>
<evidence type="ECO:0000256" key="5">
    <source>
        <dbReference type="ARBA" id="ARBA00022692"/>
    </source>
</evidence>
<feature type="transmembrane region" description="Helical" evidence="9">
    <location>
        <begin position="42"/>
        <end position="60"/>
    </location>
</feature>
<dbReference type="Gene3D" id="1.20.1280.290">
    <property type="match status" value="2"/>
</dbReference>
<keyword evidence="4 9" id="KW-0762">Sugar transport</keyword>
<keyword evidence="7 9" id="KW-1133">Transmembrane helix</keyword>
<dbReference type="PANTHER" id="PTHR10791">
    <property type="entry name" value="RAG1-ACTIVATING PROTEIN 1"/>
    <property type="match status" value="1"/>
</dbReference>
<dbReference type="AlphaFoldDB" id="A0AAW2NZ05"/>
<dbReference type="GO" id="GO:0051119">
    <property type="term" value="F:sugar transmembrane transporter activity"/>
    <property type="evidence" value="ECO:0007669"/>
    <property type="project" value="InterPro"/>
</dbReference>
<comment type="function">
    <text evidence="9">Mediates both low-affinity uptake and efflux of sugar across the membrane.</text>
</comment>
<dbReference type="InterPro" id="IPR047664">
    <property type="entry name" value="SWEET"/>
</dbReference>
<evidence type="ECO:0000256" key="1">
    <source>
        <dbReference type="ARBA" id="ARBA00004127"/>
    </source>
</evidence>
<keyword evidence="3 9" id="KW-0813">Transport</keyword>
<dbReference type="FunFam" id="1.20.1280.290:FF:000001">
    <property type="entry name" value="Bidirectional sugar transporter SWEET"/>
    <property type="match status" value="1"/>
</dbReference>
<feature type="transmembrane region" description="Helical" evidence="9">
    <location>
        <begin position="126"/>
        <end position="147"/>
    </location>
</feature>
<keyword evidence="5 9" id="KW-0812">Transmembrane</keyword>
<feature type="transmembrane region" description="Helical" evidence="9">
    <location>
        <begin position="187"/>
        <end position="208"/>
    </location>
</feature>
<organism evidence="10">
    <name type="scientific">Sesamum angustifolium</name>
    <dbReference type="NCBI Taxonomy" id="2727405"/>
    <lineage>
        <taxon>Eukaryota</taxon>
        <taxon>Viridiplantae</taxon>
        <taxon>Streptophyta</taxon>
        <taxon>Embryophyta</taxon>
        <taxon>Tracheophyta</taxon>
        <taxon>Spermatophyta</taxon>
        <taxon>Magnoliopsida</taxon>
        <taxon>eudicotyledons</taxon>
        <taxon>Gunneridae</taxon>
        <taxon>Pentapetalae</taxon>
        <taxon>asterids</taxon>
        <taxon>lamiids</taxon>
        <taxon>Lamiales</taxon>
        <taxon>Pedaliaceae</taxon>
        <taxon>Sesamum</taxon>
    </lineage>
</organism>
<name>A0AAW2NZ05_9LAMI</name>
<dbReference type="GO" id="GO:0051260">
    <property type="term" value="P:protein homooligomerization"/>
    <property type="evidence" value="ECO:0007669"/>
    <property type="project" value="UniProtKB-ARBA"/>
</dbReference>
<dbReference type="GO" id="GO:0012505">
    <property type="term" value="C:endomembrane system"/>
    <property type="evidence" value="ECO:0007669"/>
    <property type="project" value="UniProtKB-SubCell"/>
</dbReference>
<dbReference type="GO" id="GO:0005886">
    <property type="term" value="C:plasma membrane"/>
    <property type="evidence" value="ECO:0007669"/>
    <property type="project" value="UniProtKB-SubCell"/>
</dbReference>
<gene>
    <name evidence="10" type="ORF">Sangu_1031600</name>
</gene>
<evidence type="ECO:0000256" key="8">
    <source>
        <dbReference type="ARBA" id="ARBA00023136"/>
    </source>
</evidence>
<dbReference type="Pfam" id="PF03083">
    <property type="entry name" value="MtN3_slv"/>
    <property type="match status" value="2"/>
</dbReference>
<reference evidence="10" key="1">
    <citation type="submission" date="2020-06" db="EMBL/GenBank/DDBJ databases">
        <authorList>
            <person name="Li T."/>
            <person name="Hu X."/>
            <person name="Zhang T."/>
            <person name="Song X."/>
            <person name="Zhang H."/>
            <person name="Dai N."/>
            <person name="Sheng W."/>
            <person name="Hou X."/>
            <person name="Wei L."/>
        </authorList>
    </citation>
    <scope>NUCLEOTIDE SEQUENCE</scope>
    <source>
        <strain evidence="10">G01</strain>
        <tissue evidence="10">Leaf</tissue>
    </source>
</reference>
<comment type="caution">
    <text evidence="10">The sequence shown here is derived from an EMBL/GenBank/DDBJ whole genome shotgun (WGS) entry which is preliminary data.</text>
</comment>
<protein>
    <recommendedName>
        <fullName evidence="9">Bidirectional sugar transporter SWEET</fullName>
    </recommendedName>
</protein>
<feature type="transmembrane region" description="Helical" evidence="9">
    <location>
        <begin position="66"/>
        <end position="88"/>
    </location>
</feature>
<comment type="similarity">
    <text evidence="2 9">Belongs to the SWEET sugar transporter family.</text>
</comment>
<evidence type="ECO:0000256" key="4">
    <source>
        <dbReference type="ARBA" id="ARBA00022597"/>
    </source>
</evidence>
<dbReference type="PANTHER" id="PTHR10791:SF142">
    <property type="entry name" value="BIDIRECTIONAL SUGAR TRANSPORTER SWEET16"/>
    <property type="match status" value="1"/>
</dbReference>
<dbReference type="InterPro" id="IPR004316">
    <property type="entry name" value="SWEET_rpt"/>
</dbReference>
<keyword evidence="6" id="KW-0677">Repeat</keyword>
<feature type="transmembrane region" description="Helical" evidence="9">
    <location>
        <begin position="100"/>
        <end position="120"/>
    </location>
</feature>
<dbReference type="EMBL" id="JACGWK010000006">
    <property type="protein sequence ID" value="KAL0348038.1"/>
    <property type="molecule type" value="Genomic_DNA"/>
</dbReference>
<evidence type="ECO:0000256" key="2">
    <source>
        <dbReference type="ARBA" id="ARBA00007809"/>
    </source>
</evidence>
<evidence type="ECO:0000256" key="9">
    <source>
        <dbReference type="RuleBase" id="RU910715"/>
    </source>
</evidence>
<evidence type="ECO:0000256" key="6">
    <source>
        <dbReference type="ARBA" id="ARBA00022737"/>
    </source>
</evidence>
<dbReference type="FunFam" id="1.20.1280.290:FF:000002">
    <property type="entry name" value="Bidirectional sugar transporter SWEET"/>
    <property type="match status" value="1"/>
</dbReference>
<proteinExistence type="inferred from homology"/>
<accession>A0AAW2NZ05</accession>
<sequence>MGSLSFILGVIGNVISILMFVSPIKTFKQVVKKKSTENYKGIPYITTLLSTSLWTFYGLLKPGGLLVVTVNSVGAALHVVYVLIFLVYAPKNIKVRSVKLVAALNVGFLGAVIIVTLLALRGGMRLTLVGLLCAGLTIGMYAAPLSAMRTVMKMKSVKYMPFFLSFFQFLNGAVWSAYAVLEKDYYMGVPNGIGFLLGSAQLILYTIYRSKAMLEESEERMEEEGSAHLFKGAIQMQGFDEDDQETSLKNRSLNKGNSLPKPSVVRQYSQNIVKTLSLSPYELQKVTGNDVEGGLMESR</sequence>
<reference evidence="10" key="2">
    <citation type="journal article" date="2024" name="Plant">
        <title>Genomic evolution and insights into agronomic trait innovations of Sesamum species.</title>
        <authorList>
            <person name="Miao H."/>
            <person name="Wang L."/>
            <person name="Qu L."/>
            <person name="Liu H."/>
            <person name="Sun Y."/>
            <person name="Le M."/>
            <person name="Wang Q."/>
            <person name="Wei S."/>
            <person name="Zheng Y."/>
            <person name="Lin W."/>
            <person name="Duan Y."/>
            <person name="Cao H."/>
            <person name="Xiong S."/>
            <person name="Wang X."/>
            <person name="Wei L."/>
            <person name="Li C."/>
            <person name="Ma Q."/>
            <person name="Ju M."/>
            <person name="Zhao R."/>
            <person name="Li G."/>
            <person name="Mu C."/>
            <person name="Tian Q."/>
            <person name="Mei H."/>
            <person name="Zhang T."/>
            <person name="Gao T."/>
            <person name="Zhang H."/>
        </authorList>
    </citation>
    <scope>NUCLEOTIDE SEQUENCE</scope>
    <source>
        <strain evidence="10">G01</strain>
    </source>
</reference>
<evidence type="ECO:0000313" key="10">
    <source>
        <dbReference type="EMBL" id="KAL0348038.1"/>
    </source>
</evidence>
<feature type="transmembrane region" description="Helical" evidence="9">
    <location>
        <begin position="6"/>
        <end position="22"/>
    </location>
</feature>
<feature type="transmembrane region" description="Helical" evidence="9">
    <location>
        <begin position="159"/>
        <end position="181"/>
    </location>
</feature>